<feature type="compositionally biased region" description="Basic residues" evidence="1">
    <location>
        <begin position="20"/>
        <end position="32"/>
    </location>
</feature>
<dbReference type="EMBL" id="JAPFFL010000019">
    <property type="protein sequence ID" value="KAJ6670676.1"/>
    <property type="molecule type" value="Genomic_DNA"/>
</dbReference>
<comment type="caution">
    <text evidence="2">The sequence shown here is derived from an EMBL/GenBank/DDBJ whole genome shotgun (WGS) entry which is preliminary data.</text>
</comment>
<accession>A0A9Q0NJB8</accession>
<protein>
    <submittedName>
        <fullName evidence="2">Uncharacterized protein</fullName>
    </submittedName>
</protein>
<name>A0A9Q0NJB8_SALVM</name>
<evidence type="ECO:0000313" key="3">
    <source>
        <dbReference type="Proteomes" id="UP001151529"/>
    </source>
</evidence>
<proteinExistence type="predicted"/>
<sequence>MINLERGTLANGLDHEGLKCTKKKMKTKKKATAKPPEGDFLKRAEILQEQKANVDQTNERLISSYTKSFPTRH</sequence>
<evidence type="ECO:0000313" key="2">
    <source>
        <dbReference type="EMBL" id="KAJ6670676.1"/>
    </source>
</evidence>
<dbReference type="Proteomes" id="UP001151529">
    <property type="component" value="Chromosome 9"/>
</dbReference>
<feature type="region of interest" description="Disordered" evidence="1">
    <location>
        <begin position="20"/>
        <end position="39"/>
    </location>
</feature>
<evidence type="ECO:0000256" key="1">
    <source>
        <dbReference type="SAM" id="MobiDB-lite"/>
    </source>
</evidence>
<keyword evidence="3" id="KW-1185">Reference proteome</keyword>
<gene>
    <name evidence="2" type="ORF">OIU85_014531</name>
</gene>
<reference evidence="2" key="2">
    <citation type="journal article" date="2023" name="Int. J. Mol. Sci.">
        <title>De Novo Assembly and Annotation of 11 Diverse Shrub Willow (Salix) Genomes Reveals Novel Gene Organization in Sex-Linked Regions.</title>
        <authorList>
            <person name="Hyden B."/>
            <person name="Feng K."/>
            <person name="Yates T.B."/>
            <person name="Jawdy S."/>
            <person name="Cereghino C."/>
            <person name="Smart L.B."/>
            <person name="Muchero W."/>
        </authorList>
    </citation>
    <scope>NUCLEOTIDE SEQUENCE [LARGE SCALE GENOMIC DNA]</scope>
    <source>
        <tissue evidence="2">Shoot tip</tissue>
    </source>
</reference>
<reference evidence="2" key="1">
    <citation type="submission" date="2022-11" db="EMBL/GenBank/DDBJ databases">
        <authorList>
            <person name="Hyden B.L."/>
            <person name="Feng K."/>
            <person name="Yates T."/>
            <person name="Jawdy S."/>
            <person name="Smart L.B."/>
            <person name="Muchero W."/>
        </authorList>
    </citation>
    <scope>NUCLEOTIDE SEQUENCE</scope>
    <source>
        <tissue evidence="2">Shoot tip</tissue>
    </source>
</reference>
<dbReference type="AlphaFoldDB" id="A0A9Q0NJB8"/>
<organism evidence="2 3">
    <name type="scientific">Salix viminalis</name>
    <name type="common">Common osier</name>
    <name type="synonym">Basket willow</name>
    <dbReference type="NCBI Taxonomy" id="40686"/>
    <lineage>
        <taxon>Eukaryota</taxon>
        <taxon>Viridiplantae</taxon>
        <taxon>Streptophyta</taxon>
        <taxon>Embryophyta</taxon>
        <taxon>Tracheophyta</taxon>
        <taxon>Spermatophyta</taxon>
        <taxon>Magnoliopsida</taxon>
        <taxon>eudicotyledons</taxon>
        <taxon>Gunneridae</taxon>
        <taxon>Pentapetalae</taxon>
        <taxon>rosids</taxon>
        <taxon>fabids</taxon>
        <taxon>Malpighiales</taxon>
        <taxon>Salicaceae</taxon>
        <taxon>Saliceae</taxon>
        <taxon>Salix</taxon>
    </lineage>
</organism>